<dbReference type="EMBL" id="CP107020">
    <property type="protein sequence ID" value="UYG17458.1"/>
    <property type="molecule type" value="Genomic_DNA"/>
</dbReference>
<dbReference type="SUPFAM" id="SSF51338">
    <property type="entry name" value="Composite domain of metallo-dependent hydrolases"/>
    <property type="match status" value="1"/>
</dbReference>
<dbReference type="Proteomes" id="UP001164305">
    <property type="component" value="Chromosome"/>
</dbReference>
<accession>A0ABY6G484</accession>
<dbReference type="InterPro" id="IPR006680">
    <property type="entry name" value="Amidohydro-rel"/>
</dbReference>
<feature type="domain" description="Amidohydrolase-related" evidence="1">
    <location>
        <begin position="362"/>
        <end position="446"/>
    </location>
</feature>
<dbReference type="Gene3D" id="3.20.20.140">
    <property type="entry name" value="Metal-dependent hydrolases"/>
    <property type="match status" value="1"/>
</dbReference>
<dbReference type="InterPro" id="IPR051781">
    <property type="entry name" value="Metallo-dep_Hydrolase"/>
</dbReference>
<evidence type="ECO:0000259" key="1">
    <source>
        <dbReference type="Pfam" id="PF01979"/>
    </source>
</evidence>
<dbReference type="Gene3D" id="2.30.40.10">
    <property type="entry name" value="Urease, subunit C, domain 1"/>
    <property type="match status" value="2"/>
</dbReference>
<evidence type="ECO:0000313" key="2">
    <source>
        <dbReference type="EMBL" id="UYG17458.1"/>
    </source>
</evidence>
<dbReference type="PANTHER" id="PTHR43135">
    <property type="entry name" value="ALPHA-D-RIBOSE 1-METHYLPHOSPHONATE 5-TRIPHOSPHATE DIPHOSPHATASE"/>
    <property type="match status" value="1"/>
</dbReference>
<dbReference type="Gene3D" id="3.30.110.90">
    <property type="entry name" value="Amidohydrolase"/>
    <property type="match status" value="1"/>
</dbReference>
<organism evidence="2 3">
    <name type="scientific">Brachybacterium huguangmaarense</name>
    <dbReference type="NCBI Taxonomy" id="1652028"/>
    <lineage>
        <taxon>Bacteria</taxon>
        <taxon>Bacillati</taxon>
        <taxon>Actinomycetota</taxon>
        <taxon>Actinomycetes</taxon>
        <taxon>Micrococcales</taxon>
        <taxon>Dermabacteraceae</taxon>
        <taxon>Brachybacterium</taxon>
    </lineage>
</organism>
<reference evidence="2" key="1">
    <citation type="submission" date="2022-10" db="EMBL/GenBank/DDBJ databases">
        <title>Whole-Genome Sequencing of Brachybacterium huguangmaarense BRM-3, Isolated from Betula schmidtii.</title>
        <authorList>
            <person name="Haam D."/>
        </authorList>
    </citation>
    <scope>NUCLEOTIDE SEQUENCE</scope>
    <source>
        <strain evidence="2">BRM-3</strain>
    </source>
</reference>
<protein>
    <submittedName>
        <fullName evidence="2">Amidohydrolase family protein</fullName>
    </submittedName>
</protein>
<dbReference type="SUPFAM" id="SSF51556">
    <property type="entry name" value="Metallo-dependent hydrolases"/>
    <property type="match status" value="1"/>
</dbReference>
<dbReference type="PANTHER" id="PTHR43135:SF3">
    <property type="entry name" value="ALPHA-D-RIBOSE 1-METHYLPHOSPHONATE 5-TRIPHOSPHATE DIPHOSPHATASE"/>
    <property type="match status" value="1"/>
</dbReference>
<proteinExistence type="predicted"/>
<dbReference type="InterPro" id="IPR011059">
    <property type="entry name" value="Metal-dep_hydrolase_composite"/>
</dbReference>
<dbReference type="Gene3D" id="3.40.50.10910">
    <property type="entry name" value="Amidohydrolase"/>
    <property type="match status" value="1"/>
</dbReference>
<dbReference type="RefSeq" id="WP_263594667.1">
    <property type="nucleotide sequence ID" value="NZ_CP107020.1"/>
</dbReference>
<dbReference type="Pfam" id="PF01979">
    <property type="entry name" value="Amidohydro_1"/>
    <property type="match status" value="1"/>
</dbReference>
<evidence type="ECO:0000313" key="3">
    <source>
        <dbReference type="Proteomes" id="UP001164305"/>
    </source>
</evidence>
<dbReference type="InterPro" id="IPR032466">
    <property type="entry name" value="Metal_Hydrolase"/>
</dbReference>
<sequence>MPDSASVTTPAREGPTVLADVTVIDVERGTSTPHQDIRLDGGTIASISAHAPEGHGPDVAVVDAAGRCVIPAFVDAHAHPLNHPDEVDGAYALMLAAGVAGYRQMSGSDELLERRAAGTLREPPGAPRLLALPGELLTPLNAGTASAAARTVRHEAEHGADFIKAAFTSARTFMAALRAANEAGIPMAGHLPEDLDPREAAREGLRCIEHLGPRTALVAASSRREEQVRAMSRSLPPLPPLRFLSKAFEKSLLKMVVNPSKSTSAQVAAAYELAGRTYDERKAQELAALFVEHETWNCPTLIRLHTQNFGDQPVHLDDPRAKYVHPEELAAWKDASATLAELPGATQDALAEDWEAKRRLTRVFAEAGVPMLVGTDADGAGWVIPGLAIHDEFDLLAGSGVSPLRILQMATLDAARFFGRQDVAGRVELGFEADLVLLEENPVADHRALHGIAGVVRDGVHRSREDLDEVLARLEAAPCAR</sequence>
<name>A0ABY6G484_9MICO</name>
<gene>
    <name evidence="2" type="ORF">BRM3_03240</name>
</gene>
<keyword evidence="3" id="KW-1185">Reference proteome</keyword>